<gene>
    <name evidence="1" type="ORF">NVS89_17900</name>
</gene>
<evidence type="ECO:0000313" key="1">
    <source>
        <dbReference type="EMBL" id="MCS0496963.1"/>
    </source>
</evidence>
<keyword evidence="2" id="KW-1185">Reference proteome</keyword>
<organism evidence="1 2">
    <name type="scientific">Ancylobacter mangrovi</name>
    <dbReference type="NCBI Taxonomy" id="2972472"/>
    <lineage>
        <taxon>Bacteria</taxon>
        <taxon>Pseudomonadati</taxon>
        <taxon>Pseudomonadota</taxon>
        <taxon>Alphaproteobacteria</taxon>
        <taxon>Hyphomicrobiales</taxon>
        <taxon>Xanthobacteraceae</taxon>
        <taxon>Ancylobacter</taxon>
    </lineage>
</organism>
<dbReference type="EMBL" id="JANTHZ010000009">
    <property type="protein sequence ID" value="MCS0496963.1"/>
    <property type="molecule type" value="Genomic_DNA"/>
</dbReference>
<dbReference type="AlphaFoldDB" id="A0A9X2PNC4"/>
<comment type="caution">
    <text evidence="1">The sequence shown here is derived from an EMBL/GenBank/DDBJ whole genome shotgun (WGS) entry which is preliminary data.</text>
</comment>
<evidence type="ECO:0000313" key="2">
    <source>
        <dbReference type="Proteomes" id="UP001151088"/>
    </source>
</evidence>
<dbReference type="RefSeq" id="WP_258734121.1">
    <property type="nucleotide sequence ID" value="NZ_JANTHZ010000009.1"/>
</dbReference>
<protein>
    <submittedName>
        <fullName evidence="1">Uncharacterized protein</fullName>
    </submittedName>
</protein>
<accession>A0A9X2PNC4</accession>
<sequence>MQQNAIYLHFPDRAAALAMGAALAGGERVEQLAPEGVYAGTYWRMDDIGTLYRPTGAMDGVGAPLYEALAGYYVNMVWCGPVETLPDAIDAFRIYPDTPFAVQAGRAS</sequence>
<proteinExistence type="predicted"/>
<name>A0A9X2PNC4_9HYPH</name>
<dbReference type="Proteomes" id="UP001151088">
    <property type="component" value="Unassembled WGS sequence"/>
</dbReference>
<reference evidence="1" key="1">
    <citation type="submission" date="2022-08" db="EMBL/GenBank/DDBJ databases">
        <authorList>
            <person name="Li F."/>
        </authorList>
    </citation>
    <scope>NUCLEOTIDE SEQUENCE</scope>
    <source>
        <strain evidence="1">MQZ15Z-1</strain>
    </source>
</reference>